<dbReference type="Proteomes" id="UP000198984">
    <property type="component" value="Unassembled WGS sequence"/>
</dbReference>
<dbReference type="STRING" id="573321.SAMN04488505_103615"/>
<evidence type="ECO:0000313" key="8">
    <source>
        <dbReference type="Proteomes" id="UP000198984"/>
    </source>
</evidence>
<dbReference type="InterPro" id="IPR013249">
    <property type="entry name" value="RNA_pol_sigma70_r4_t2"/>
</dbReference>
<dbReference type="PANTHER" id="PTHR43133:SF46">
    <property type="entry name" value="RNA POLYMERASE SIGMA-70 FACTOR ECF SUBFAMILY"/>
    <property type="match status" value="1"/>
</dbReference>
<dbReference type="GO" id="GO:0006352">
    <property type="term" value="P:DNA-templated transcription initiation"/>
    <property type="evidence" value="ECO:0007669"/>
    <property type="project" value="InterPro"/>
</dbReference>
<gene>
    <name evidence="7" type="ORF">SAMN04488505_103615</name>
</gene>
<keyword evidence="4" id="KW-0804">Transcription</keyword>
<dbReference type="OrthoDB" id="9150024at2"/>
<organism evidence="7 8">
    <name type="scientific">Chitinophaga rupis</name>
    <dbReference type="NCBI Taxonomy" id="573321"/>
    <lineage>
        <taxon>Bacteria</taxon>
        <taxon>Pseudomonadati</taxon>
        <taxon>Bacteroidota</taxon>
        <taxon>Chitinophagia</taxon>
        <taxon>Chitinophagales</taxon>
        <taxon>Chitinophagaceae</taxon>
        <taxon>Chitinophaga</taxon>
    </lineage>
</organism>
<keyword evidence="3" id="KW-0731">Sigma factor</keyword>
<dbReference type="InterPro" id="IPR014284">
    <property type="entry name" value="RNA_pol_sigma-70_dom"/>
</dbReference>
<dbReference type="InterPro" id="IPR013324">
    <property type="entry name" value="RNA_pol_sigma_r3/r4-like"/>
</dbReference>
<dbReference type="InterPro" id="IPR036388">
    <property type="entry name" value="WH-like_DNA-bd_sf"/>
</dbReference>
<protein>
    <submittedName>
        <fullName evidence="7">RNA polymerase sigma factor, sigma-70 family</fullName>
    </submittedName>
</protein>
<feature type="domain" description="RNA polymerase sigma factor 70 region 4 type 2" evidence="6">
    <location>
        <begin position="129"/>
        <end position="180"/>
    </location>
</feature>
<dbReference type="GO" id="GO:0003677">
    <property type="term" value="F:DNA binding"/>
    <property type="evidence" value="ECO:0007669"/>
    <property type="project" value="InterPro"/>
</dbReference>
<evidence type="ECO:0000256" key="2">
    <source>
        <dbReference type="ARBA" id="ARBA00023015"/>
    </source>
</evidence>
<reference evidence="7 8" key="1">
    <citation type="submission" date="2016-10" db="EMBL/GenBank/DDBJ databases">
        <authorList>
            <person name="de Groot N.N."/>
        </authorList>
    </citation>
    <scope>NUCLEOTIDE SEQUENCE [LARGE SCALE GENOMIC DNA]</scope>
    <source>
        <strain evidence="7 8">DSM 21039</strain>
    </source>
</reference>
<dbReference type="Pfam" id="PF04542">
    <property type="entry name" value="Sigma70_r2"/>
    <property type="match status" value="1"/>
</dbReference>
<dbReference type="InterPro" id="IPR007627">
    <property type="entry name" value="RNA_pol_sigma70_r2"/>
</dbReference>
<dbReference type="AlphaFoldDB" id="A0A1H7WCU7"/>
<proteinExistence type="inferred from homology"/>
<dbReference type="Gene3D" id="1.10.10.10">
    <property type="entry name" value="Winged helix-like DNA-binding domain superfamily/Winged helix DNA-binding domain"/>
    <property type="match status" value="1"/>
</dbReference>
<evidence type="ECO:0000259" key="6">
    <source>
        <dbReference type="Pfam" id="PF08281"/>
    </source>
</evidence>
<dbReference type="PANTHER" id="PTHR43133">
    <property type="entry name" value="RNA POLYMERASE ECF-TYPE SIGMA FACTO"/>
    <property type="match status" value="1"/>
</dbReference>
<dbReference type="InterPro" id="IPR013325">
    <property type="entry name" value="RNA_pol_sigma_r2"/>
</dbReference>
<dbReference type="InterPro" id="IPR039425">
    <property type="entry name" value="RNA_pol_sigma-70-like"/>
</dbReference>
<dbReference type="CDD" id="cd06171">
    <property type="entry name" value="Sigma70_r4"/>
    <property type="match status" value="1"/>
</dbReference>
<comment type="similarity">
    <text evidence="1">Belongs to the sigma-70 factor family. ECF subfamily.</text>
</comment>
<dbReference type="Pfam" id="PF08281">
    <property type="entry name" value="Sigma70_r4_2"/>
    <property type="match status" value="1"/>
</dbReference>
<dbReference type="RefSeq" id="WP_089913721.1">
    <property type="nucleotide sequence ID" value="NZ_FOBB01000003.1"/>
</dbReference>
<accession>A0A1H7WCU7</accession>
<keyword evidence="2" id="KW-0805">Transcription regulation</keyword>
<dbReference type="EMBL" id="FOBB01000003">
    <property type="protein sequence ID" value="SEM18747.1"/>
    <property type="molecule type" value="Genomic_DNA"/>
</dbReference>
<dbReference type="Gene3D" id="1.10.1740.10">
    <property type="match status" value="1"/>
</dbReference>
<evidence type="ECO:0000256" key="1">
    <source>
        <dbReference type="ARBA" id="ARBA00010641"/>
    </source>
</evidence>
<dbReference type="NCBIfam" id="TIGR02937">
    <property type="entry name" value="sigma70-ECF"/>
    <property type="match status" value="1"/>
</dbReference>
<keyword evidence="8" id="KW-1185">Reference proteome</keyword>
<feature type="domain" description="RNA polymerase sigma-70 region 2" evidence="5">
    <location>
        <begin position="27"/>
        <end position="91"/>
    </location>
</feature>
<sequence length="191" mass="22822">MKEDLSQVESYWLQQLQCNNEQVLALLMKQYYTDLYNYAARLSPDESMIKDCIQEVFISLWQRRDSATAILSIRYYLLRAVKNKVLKALYYNNRKASPVHLQAAYNFSYEFSIEKLIIDQQVSEEKAAKLKRTLSQLSKRQQEVIYLKFYQHLDHEQIAELMGISRQSVYNLLHETIQKLRNLWHTEFVAR</sequence>
<evidence type="ECO:0000313" key="7">
    <source>
        <dbReference type="EMBL" id="SEM18747.1"/>
    </source>
</evidence>
<evidence type="ECO:0000256" key="3">
    <source>
        <dbReference type="ARBA" id="ARBA00023082"/>
    </source>
</evidence>
<dbReference type="GO" id="GO:0016987">
    <property type="term" value="F:sigma factor activity"/>
    <property type="evidence" value="ECO:0007669"/>
    <property type="project" value="UniProtKB-KW"/>
</dbReference>
<dbReference type="SUPFAM" id="SSF88946">
    <property type="entry name" value="Sigma2 domain of RNA polymerase sigma factors"/>
    <property type="match status" value="1"/>
</dbReference>
<name>A0A1H7WCU7_9BACT</name>
<evidence type="ECO:0000259" key="5">
    <source>
        <dbReference type="Pfam" id="PF04542"/>
    </source>
</evidence>
<dbReference type="SUPFAM" id="SSF88659">
    <property type="entry name" value="Sigma3 and sigma4 domains of RNA polymerase sigma factors"/>
    <property type="match status" value="1"/>
</dbReference>
<evidence type="ECO:0000256" key="4">
    <source>
        <dbReference type="ARBA" id="ARBA00023163"/>
    </source>
</evidence>